<proteinExistence type="predicted"/>
<sequence>MLVVHSDRGEFNGDPFFLFDGITIHHSFVKFKIRNGMCGAQESIGQGSFSVINVGNN</sequence>
<name>A0A645BCH7_9ZZZZ</name>
<accession>A0A645BCH7</accession>
<organism evidence="1">
    <name type="scientific">bioreactor metagenome</name>
    <dbReference type="NCBI Taxonomy" id="1076179"/>
    <lineage>
        <taxon>unclassified sequences</taxon>
        <taxon>metagenomes</taxon>
        <taxon>ecological metagenomes</taxon>
    </lineage>
</organism>
<comment type="caution">
    <text evidence="1">The sequence shown here is derived from an EMBL/GenBank/DDBJ whole genome shotgun (WGS) entry which is preliminary data.</text>
</comment>
<protein>
    <submittedName>
        <fullName evidence="1">Uncharacterized protein</fullName>
    </submittedName>
</protein>
<gene>
    <name evidence="1" type="ORF">SDC9_109674</name>
</gene>
<dbReference type="AntiFam" id="ANF00072">
    <property type="entry name" value="Shadow ORF (opposite TypA)"/>
</dbReference>
<reference evidence="1" key="1">
    <citation type="submission" date="2019-08" db="EMBL/GenBank/DDBJ databases">
        <authorList>
            <person name="Kucharzyk K."/>
            <person name="Murdoch R.W."/>
            <person name="Higgins S."/>
            <person name="Loffler F."/>
        </authorList>
    </citation>
    <scope>NUCLEOTIDE SEQUENCE</scope>
</reference>
<dbReference type="EMBL" id="VSSQ01019050">
    <property type="protein sequence ID" value="MPM62796.1"/>
    <property type="molecule type" value="Genomic_DNA"/>
</dbReference>
<dbReference type="AlphaFoldDB" id="A0A645BCH7"/>
<evidence type="ECO:0000313" key="1">
    <source>
        <dbReference type="EMBL" id="MPM62796.1"/>
    </source>
</evidence>